<dbReference type="InterPro" id="IPR050921">
    <property type="entry name" value="T4SS_GSP_E_ATPase"/>
</dbReference>
<gene>
    <name evidence="3" type="ORF">AWM68_17885</name>
</gene>
<accession>A0A161TPR9</accession>
<comment type="caution">
    <text evidence="3">The sequence shown here is derived from an EMBL/GenBank/DDBJ whole genome shotgun (WGS) entry which is preliminary data.</text>
</comment>
<keyword evidence="4" id="KW-1185">Reference proteome</keyword>
<dbReference type="PANTHER" id="PTHR30486:SF6">
    <property type="entry name" value="TYPE IV PILUS RETRACTATION ATPASE PILT"/>
    <property type="match status" value="1"/>
</dbReference>
<dbReference type="InterPro" id="IPR027417">
    <property type="entry name" value="P-loop_NTPase"/>
</dbReference>
<dbReference type="Gene3D" id="3.30.450.370">
    <property type="match status" value="1"/>
</dbReference>
<dbReference type="Pfam" id="PF00437">
    <property type="entry name" value="T2SSE"/>
    <property type="match status" value="1"/>
</dbReference>
<organism evidence="3 4">
    <name type="scientific">Fictibacillus phosphorivorans</name>
    <dbReference type="NCBI Taxonomy" id="1221500"/>
    <lineage>
        <taxon>Bacteria</taxon>
        <taxon>Bacillati</taxon>
        <taxon>Bacillota</taxon>
        <taxon>Bacilli</taxon>
        <taxon>Bacillales</taxon>
        <taxon>Fictibacillaceae</taxon>
        <taxon>Fictibacillus</taxon>
    </lineage>
</organism>
<evidence type="ECO:0000313" key="4">
    <source>
        <dbReference type="Proteomes" id="UP000076567"/>
    </source>
</evidence>
<name>A0A161TPR9_9BACL</name>
<feature type="domain" description="Bacterial type II secretion system protein E" evidence="2">
    <location>
        <begin position="227"/>
        <end position="389"/>
    </location>
</feature>
<dbReference type="InterPro" id="IPR001482">
    <property type="entry name" value="T2SS/T4SS_dom"/>
</dbReference>
<dbReference type="Proteomes" id="UP000076567">
    <property type="component" value="Unassembled WGS sequence"/>
</dbReference>
<proteinExistence type="inferred from homology"/>
<evidence type="ECO:0000256" key="1">
    <source>
        <dbReference type="ARBA" id="ARBA00006611"/>
    </source>
</evidence>
<dbReference type="EMBL" id="LRFC01000006">
    <property type="protein sequence ID" value="KZE68041.1"/>
    <property type="molecule type" value="Genomic_DNA"/>
</dbReference>
<protein>
    <submittedName>
        <fullName evidence="3">Secretion system protein E</fullName>
    </submittedName>
</protein>
<dbReference type="GO" id="GO:0016887">
    <property type="term" value="F:ATP hydrolysis activity"/>
    <property type="evidence" value="ECO:0007669"/>
    <property type="project" value="InterPro"/>
</dbReference>
<dbReference type="AlphaFoldDB" id="A0A161TPR9"/>
<dbReference type="PANTHER" id="PTHR30486">
    <property type="entry name" value="TWITCHING MOTILITY PROTEIN PILT"/>
    <property type="match status" value="1"/>
</dbReference>
<dbReference type="SUPFAM" id="SSF52540">
    <property type="entry name" value="P-loop containing nucleoside triphosphate hydrolases"/>
    <property type="match status" value="1"/>
</dbReference>
<dbReference type="RefSeq" id="WP_066238634.1">
    <property type="nucleotide sequence ID" value="NZ_LRFC01000006.1"/>
</dbReference>
<dbReference type="Gene3D" id="3.40.50.300">
    <property type="entry name" value="P-loop containing nucleotide triphosphate hydrolases"/>
    <property type="match status" value="1"/>
</dbReference>
<comment type="similarity">
    <text evidence="1">Belongs to the GSP E family.</text>
</comment>
<evidence type="ECO:0000259" key="2">
    <source>
        <dbReference type="Pfam" id="PF00437"/>
    </source>
</evidence>
<sequence>MVMTKSEEVEKINLELELGLENEFSSSEWLAKTVQERGLKNDSVTTYARKKSFSNICTTVREELSIIVVDGVVDQKKEHKDLDELKASRESDWLEKQHRAVIGDQQAMSYFVTKITEVLTKHNITTEEYPSFYDSLAEAVFHEVWGVSILHKWDKMPNSEAAVIRGTELWIDINGEFKRQNEQFESLEVVERVKRSFVNRTKDAIINEQTPELEIEREDGSRITMIQKPRSRDNYVMFRRFVVKNMSLEEQAQRGTILEDDIPFFRSLSRVMANTVFAGRVRSAKTTFMKTMLRERDSNYVAAVMEKHFELDLSKQFKDRLIFEVQAKEGDLHHAMPRLLRMEHDYIVVGEIRSLETEGYLQACERGERGAFSTYHLTNVNNVASQITRHILDEFPNRNFENELERVASNIDIVVTMSADRDRRRKRVIGVTEIIWDSDERTHRTQDLVRYSPVTNRYYYSSNVTKGLLTLMADESIEDTKILYSHLKKKEQESPMSDYEKIKDKIIDTLLGDELNG</sequence>
<evidence type="ECO:0000313" key="3">
    <source>
        <dbReference type="EMBL" id="KZE68041.1"/>
    </source>
</evidence>
<reference evidence="4" key="1">
    <citation type="submission" date="2016-01" db="EMBL/GenBank/DDBJ databases">
        <title>Draft genome of Chromobacterium sp. F49.</title>
        <authorList>
            <person name="Hong K.W."/>
        </authorList>
    </citation>
    <scope>NUCLEOTIDE SEQUENCE [LARGE SCALE GENOMIC DNA]</scope>
    <source>
        <strain evidence="4">P7IIIA</strain>
    </source>
</reference>